<dbReference type="PANTHER" id="PTHR44846">
    <property type="entry name" value="MANNOSYL-D-GLYCERATE TRANSPORT/METABOLISM SYSTEM REPRESSOR MNGR-RELATED"/>
    <property type="match status" value="1"/>
</dbReference>
<dbReference type="InterPro" id="IPR050679">
    <property type="entry name" value="Bact_HTH_transcr_reg"/>
</dbReference>
<evidence type="ECO:0000256" key="3">
    <source>
        <dbReference type="ARBA" id="ARBA00023163"/>
    </source>
</evidence>
<evidence type="ECO:0000256" key="1">
    <source>
        <dbReference type="ARBA" id="ARBA00023015"/>
    </source>
</evidence>
<dbReference type="GO" id="GO:0003700">
    <property type="term" value="F:DNA-binding transcription factor activity"/>
    <property type="evidence" value="ECO:0007669"/>
    <property type="project" value="InterPro"/>
</dbReference>
<name>A0A0Q3WY43_9BACI</name>
<dbReference type="SMART" id="SM00345">
    <property type="entry name" value="HTH_GNTR"/>
    <property type="match status" value="1"/>
</dbReference>
<dbReference type="Proteomes" id="UP000051888">
    <property type="component" value="Unassembled WGS sequence"/>
</dbReference>
<dbReference type="Gene3D" id="3.40.1410.10">
    <property type="entry name" value="Chorismate lyase-like"/>
    <property type="match status" value="1"/>
</dbReference>
<dbReference type="InterPro" id="IPR036388">
    <property type="entry name" value="WH-like_DNA-bd_sf"/>
</dbReference>
<organism evidence="5 6">
    <name type="scientific">Heyndrickxia shackletonii</name>
    <dbReference type="NCBI Taxonomy" id="157838"/>
    <lineage>
        <taxon>Bacteria</taxon>
        <taxon>Bacillati</taxon>
        <taxon>Bacillota</taxon>
        <taxon>Bacilli</taxon>
        <taxon>Bacillales</taxon>
        <taxon>Bacillaceae</taxon>
        <taxon>Heyndrickxia</taxon>
    </lineage>
</organism>
<dbReference type="InterPro" id="IPR036390">
    <property type="entry name" value="WH_DNA-bd_sf"/>
</dbReference>
<keyword evidence="6" id="KW-1185">Reference proteome</keyword>
<dbReference type="SUPFAM" id="SSF46785">
    <property type="entry name" value="Winged helix' DNA-binding domain"/>
    <property type="match status" value="1"/>
</dbReference>
<gene>
    <name evidence="5" type="ORF">AN964_11790</name>
</gene>
<evidence type="ECO:0000313" key="6">
    <source>
        <dbReference type="Proteomes" id="UP000051888"/>
    </source>
</evidence>
<dbReference type="InterPro" id="IPR011663">
    <property type="entry name" value="UTRA"/>
</dbReference>
<evidence type="ECO:0000313" key="5">
    <source>
        <dbReference type="EMBL" id="KQL54109.1"/>
    </source>
</evidence>
<proteinExistence type="predicted"/>
<comment type="caution">
    <text evidence="5">The sequence shown here is derived from an EMBL/GenBank/DDBJ whole genome shotgun (WGS) entry which is preliminary data.</text>
</comment>
<dbReference type="Pfam" id="PF00392">
    <property type="entry name" value="GntR"/>
    <property type="match status" value="1"/>
</dbReference>
<reference evidence="5 6" key="1">
    <citation type="submission" date="2015-09" db="EMBL/GenBank/DDBJ databases">
        <title>Genome sequencing project for genomic taxonomy and phylogenomics of Bacillus-like bacteria.</title>
        <authorList>
            <person name="Liu B."/>
            <person name="Wang J."/>
            <person name="Zhu Y."/>
            <person name="Liu G."/>
            <person name="Chen Q."/>
            <person name="Chen Z."/>
            <person name="Lan J."/>
            <person name="Che J."/>
            <person name="Ge C."/>
            <person name="Shi H."/>
            <person name="Pan Z."/>
            <person name="Liu X."/>
        </authorList>
    </citation>
    <scope>NUCLEOTIDE SEQUENCE [LARGE SCALE GENOMIC DNA]</scope>
    <source>
        <strain evidence="5 6">LMG 18435</strain>
    </source>
</reference>
<sequence>MEGVILPKKKTFNPKNEIVEMVEAFMEENQLKEHEKLPSERFLCEKWNINRTTLRSALARLIKEGKVYSVSGIGYFVAEKKLIRNLQDLRPLMEIAKEQGKGLKTEVLSSQVVKADKSIARNLEIEMGDEVMELIRLRHLKGIPALLEYSYINLSVAKGIDDYDFNTHSLYDMLETVFHIKPSAGTQRVSISYATKNESQLLQIPEETPVFFLKGITYNEGQKAPFEYFKSIIRSDHVTFFSTLRRKEEQG</sequence>
<dbReference type="PROSITE" id="PS50949">
    <property type="entry name" value="HTH_GNTR"/>
    <property type="match status" value="1"/>
</dbReference>
<keyword evidence="2" id="KW-0238">DNA-binding</keyword>
<dbReference type="AlphaFoldDB" id="A0A0Q3WY43"/>
<dbReference type="STRING" id="157838.AN964_11790"/>
<dbReference type="PANTHER" id="PTHR44846:SF1">
    <property type="entry name" value="MANNOSYL-D-GLYCERATE TRANSPORT_METABOLISM SYSTEM REPRESSOR MNGR-RELATED"/>
    <property type="match status" value="1"/>
</dbReference>
<accession>A0A0Q3WY43</accession>
<feature type="domain" description="HTH gntR-type" evidence="4">
    <location>
        <begin position="12"/>
        <end position="80"/>
    </location>
</feature>
<dbReference type="SUPFAM" id="SSF64288">
    <property type="entry name" value="Chorismate lyase-like"/>
    <property type="match status" value="1"/>
</dbReference>
<dbReference type="Gene3D" id="1.10.10.10">
    <property type="entry name" value="Winged helix-like DNA-binding domain superfamily/Winged helix DNA-binding domain"/>
    <property type="match status" value="1"/>
</dbReference>
<keyword evidence="3" id="KW-0804">Transcription</keyword>
<dbReference type="GO" id="GO:0045892">
    <property type="term" value="P:negative regulation of DNA-templated transcription"/>
    <property type="evidence" value="ECO:0007669"/>
    <property type="project" value="TreeGrafter"/>
</dbReference>
<keyword evidence="1" id="KW-0805">Transcription regulation</keyword>
<dbReference type="InterPro" id="IPR000524">
    <property type="entry name" value="Tscrpt_reg_HTH_GntR"/>
</dbReference>
<protein>
    <recommendedName>
        <fullName evidence="4">HTH gntR-type domain-containing protein</fullName>
    </recommendedName>
</protein>
<dbReference type="GO" id="GO:0003677">
    <property type="term" value="F:DNA binding"/>
    <property type="evidence" value="ECO:0007669"/>
    <property type="project" value="UniProtKB-KW"/>
</dbReference>
<dbReference type="PRINTS" id="PR00035">
    <property type="entry name" value="HTHGNTR"/>
</dbReference>
<evidence type="ECO:0000256" key="2">
    <source>
        <dbReference type="ARBA" id="ARBA00023125"/>
    </source>
</evidence>
<dbReference type="InterPro" id="IPR028978">
    <property type="entry name" value="Chorismate_lyase_/UTRA_dom_sf"/>
</dbReference>
<dbReference type="CDD" id="cd07377">
    <property type="entry name" value="WHTH_GntR"/>
    <property type="match status" value="1"/>
</dbReference>
<dbReference type="EMBL" id="LJJC01000004">
    <property type="protein sequence ID" value="KQL54109.1"/>
    <property type="molecule type" value="Genomic_DNA"/>
</dbReference>
<dbReference type="SMART" id="SM00866">
    <property type="entry name" value="UTRA"/>
    <property type="match status" value="1"/>
</dbReference>
<dbReference type="Pfam" id="PF07702">
    <property type="entry name" value="UTRA"/>
    <property type="match status" value="1"/>
</dbReference>
<evidence type="ECO:0000259" key="4">
    <source>
        <dbReference type="PROSITE" id="PS50949"/>
    </source>
</evidence>
<dbReference type="PATRIC" id="fig|157838.3.peg.2595"/>